<dbReference type="InterPro" id="IPR001650">
    <property type="entry name" value="Helicase_C-like"/>
</dbReference>
<evidence type="ECO:0000256" key="6">
    <source>
        <dbReference type="ARBA" id="ARBA00023125"/>
    </source>
</evidence>
<name>A0ABU1YZG1_9MICC</name>
<dbReference type="Pfam" id="PF08494">
    <property type="entry name" value="DEAD_assoc"/>
    <property type="match status" value="1"/>
</dbReference>
<dbReference type="SMART" id="SM00487">
    <property type="entry name" value="DEXDc"/>
    <property type="match status" value="1"/>
</dbReference>
<comment type="caution">
    <text evidence="12">The sequence shown here is derived from an EMBL/GenBank/DDBJ whole genome shotgun (WGS) entry which is preliminary data.</text>
</comment>
<evidence type="ECO:0000259" key="10">
    <source>
        <dbReference type="PROSITE" id="PS51192"/>
    </source>
</evidence>
<evidence type="ECO:0000256" key="5">
    <source>
        <dbReference type="ARBA" id="ARBA00022840"/>
    </source>
</evidence>
<dbReference type="InterPro" id="IPR052511">
    <property type="entry name" value="ATP-dep_Helicase"/>
</dbReference>
<dbReference type="InterPro" id="IPR055368">
    <property type="entry name" value="WH3_Lhr"/>
</dbReference>
<dbReference type="InterPro" id="IPR055367">
    <property type="entry name" value="WH4_Lhr"/>
</dbReference>
<dbReference type="SMART" id="SM00490">
    <property type="entry name" value="HELICc"/>
    <property type="match status" value="1"/>
</dbReference>
<sequence length="1682" mass="180014">MAPQTPNAETILGRFSEPTSTWFNGAFPHPTAAQLGAWDSISRGNHTLVIAPTGSGKTLSAFLWSLDQLLHGKQHQATGEKPQSNKTQSNKTQSDKTLRSEKETKKSRSKKKRTRVLYISPLKALGTDVERNLRAPLIGITQTAKHLTQAADNGTTTDITADNAVLDTNTTPEITVGIRTGDTPVNQRRKLISSPPDILITTPESLYLMLTSKARETLSNVETVIIDEVHALASTKRGAHLAVSLERLDSLLAKPAQRIGLSATVEPHQEVARFLGGNQPVTIVAPPAEKTWDLRVTVPVPDLSDLATAPAPQTGLPTDVASASIWPHIEERVLSLIRAHRSTIVFVNSRRLAEKLTTALNELNTRHENERTGTETPVPDIVMAHHGSVSKERRATIEESLKTGTLTCVVATSSLELGIDMGDVDLVIQIESPGAVSAGLQRVGRAGHHVGAESHGHFFPKHRSDLVSTTITVQRMREGLIETMAIPANPLDVLAQHTVAAAALDTLDVETWYDTLRRSAPYASLPHSAYIAVLDLLAGKYPSADFAELRPRIIWDRDEGTITARPGAQRLAVTSGGTIPDRGLFGVFLADGDQAGTGNKRVGELDEEMVYETRIGEVIQLGASAWRIQDITFDRVLVTPAAGEPGKLPFWHGDDLSRPAELGQALGAFQARIAHQPETETHTELTNTGLDEWAATNLIRYIKVQEQATGRVPSDTHLVIERFKDELGDWRLILHSPWGKAVHAPWALAVAARIEERYGLDGSAMAADDGIVVRLPLAEDEPPGAEIFIFEPEELEEIVTERVGGSALFAARFRECAARALLLPRRDPGRRTPLWQQRQRAAQLLAVAAKHPTFPIVMETVREVLQDVYDMPALRVLTQKLASRAVRITEVETREPSPFAQSLLFGYVAQFLYEGDSPLAERRAAALSLDPKLLNEIMGRGELRELLDADIIAAVEAEAQRLTPSRRAWGLEGAADLLRVLGPLNAEELAARLNPPDGQDDDGRTGGAGAHDGGADSDAGAGAAPHASVEDAAAWADELVAQRRALKVRIRGSEMYAAIEDAARLRDALGIPLPMGVPVAFLEPVEAPLEDLVLRYARTHGPFTTEQAAHSLGLANAVVIQTLRRLMQDNRIECGEFTPGRTGGEWCDTEILRRIRARTLAALRSEVEPTPQDAYARFLLDWQDVGTGAGRGTQASHSADALRGLDGVYTVIEQLAGVPLPASAWESYVFPARVTDYAPAMLEELLASGDVVFSGAGALAADDGWIAFHTTDTAALSLPLAMTDAVVANGADSKSPADATNPGDATSTDDAAVHSTLHERVLGVLGSGGAFYVGQIAQALAADGADPGATPVTDSVVGSVLWDLLWSGRVTNDSFLPVRSLLTQGKATHQSRSRARTRTTRVGRAGLRGLRSASASKPAVLSPAERLNAGRWAALPAPETDPTLLAAARAEMLLARYGVVTKGGASVEGASFGALYKVFQRREETGTVRRGYFVEKLGAAQFALSGTVDRLREFVRDGDAPSAALSDTSATFATGTPAYSAVTLAATDPANPFGGVLPWPDPPAKARPGRKAGALVVMVDGHAALYVERGGRTVISWIDELAHHLTTASGAVPASASAADVQSALTSIVAVSLVEALRRARSQVITLQKVNGEDILGTNLAAALLGAGFSSLPSGVRFRPDF</sequence>
<evidence type="ECO:0000256" key="4">
    <source>
        <dbReference type="ARBA" id="ARBA00022806"/>
    </source>
</evidence>
<keyword evidence="5" id="KW-0067">ATP-binding</keyword>
<dbReference type="RefSeq" id="WP_310245445.1">
    <property type="nucleotide sequence ID" value="NZ_JAVDXX010000001.1"/>
</dbReference>
<dbReference type="Pfam" id="PF00270">
    <property type="entry name" value="DEAD"/>
    <property type="match status" value="1"/>
</dbReference>
<dbReference type="Gene3D" id="3.40.50.300">
    <property type="entry name" value="P-loop containing nucleotide triphosphate hydrolases"/>
    <property type="match status" value="2"/>
</dbReference>
<dbReference type="EMBL" id="JAVDXX010000001">
    <property type="protein sequence ID" value="MDR7292926.1"/>
    <property type="molecule type" value="Genomic_DNA"/>
</dbReference>
<dbReference type="InterPro" id="IPR013701">
    <property type="entry name" value="Lhr-like_DEAD/DEAH_assoc"/>
</dbReference>
<evidence type="ECO:0000259" key="11">
    <source>
        <dbReference type="PROSITE" id="PS51194"/>
    </source>
</evidence>
<feature type="domain" description="Helicase C-terminal" evidence="11">
    <location>
        <begin position="328"/>
        <end position="494"/>
    </location>
</feature>
<evidence type="ECO:0000256" key="1">
    <source>
        <dbReference type="ARBA" id="ARBA00022741"/>
    </source>
</evidence>
<feature type="compositionally biased region" description="Polar residues" evidence="9">
    <location>
        <begin position="75"/>
        <end position="92"/>
    </location>
</feature>
<evidence type="ECO:0000313" key="13">
    <source>
        <dbReference type="Proteomes" id="UP001180715"/>
    </source>
</evidence>
<keyword evidence="4" id="KW-0347">Helicase</keyword>
<gene>
    <name evidence="12" type="ORF">J2S67_000194</name>
</gene>
<dbReference type="Pfam" id="PF00271">
    <property type="entry name" value="Helicase_C"/>
    <property type="match status" value="1"/>
</dbReference>
<evidence type="ECO:0000256" key="2">
    <source>
        <dbReference type="ARBA" id="ARBA00022763"/>
    </source>
</evidence>
<keyword evidence="8" id="KW-0413">Isomerase</keyword>
<dbReference type="Pfam" id="PF23235">
    <property type="entry name" value="WHD_3rd_Lhr"/>
    <property type="match status" value="1"/>
</dbReference>
<dbReference type="InterPro" id="IPR045628">
    <property type="entry name" value="Lhr_WH_dom"/>
</dbReference>
<dbReference type="PANTHER" id="PTHR47962:SF5">
    <property type="entry name" value="ATP-DEPENDENT HELICASE LHR-RELATED"/>
    <property type="match status" value="1"/>
</dbReference>
<dbReference type="InterPro" id="IPR027417">
    <property type="entry name" value="P-loop_NTPase"/>
</dbReference>
<evidence type="ECO:0000256" key="9">
    <source>
        <dbReference type="SAM" id="MobiDB-lite"/>
    </source>
</evidence>
<keyword evidence="2" id="KW-0227">DNA damage</keyword>
<dbReference type="Pfam" id="PF19306">
    <property type="entry name" value="WHD_Lhr"/>
    <property type="match status" value="1"/>
</dbReference>
<dbReference type="SUPFAM" id="SSF52540">
    <property type="entry name" value="P-loop containing nucleoside triphosphate hydrolases"/>
    <property type="match status" value="1"/>
</dbReference>
<evidence type="ECO:0000256" key="8">
    <source>
        <dbReference type="ARBA" id="ARBA00023235"/>
    </source>
</evidence>
<protein>
    <submittedName>
        <fullName evidence="12">ATP-dependent Lhr-like helicase</fullName>
        <ecNumber evidence="12">3.6.4.-</ecNumber>
    </submittedName>
</protein>
<dbReference type="InterPro" id="IPR055369">
    <property type="entry name" value="WH2_Lhr"/>
</dbReference>
<evidence type="ECO:0000256" key="3">
    <source>
        <dbReference type="ARBA" id="ARBA00022801"/>
    </source>
</evidence>
<dbReference type="PANTHER" id="PTHR47962">
    <property type="entry name" value="ATP-DEPENDENT HELICASE LHR-RELATED-RELATED"/>
    <property type="match status" value="1"/>
</dbReference>
<dbReference type="Pfam" id="PF23234">
    <property type="entry name" value="WHD_4th_Lhr"/>
    <property type="match status" value="1"/>
</dbReference>
<dbReference type="EC" id="3.6.4.-" evidence="12"/>
<dbReference type="PROSITE" id="PS51194">
    <property type="entry name" value="HELICASE_CTER"/>
    <property type="match status" value="1"/>
</dbReference>
<dbReference type="Pfam" id="PF23236">
    <property type="entry name" value="WHD_2nd_Lhr"/>
    <property type="match status" value="2"/>
</dbReference>
<evidence type="ECO:0000256" key="7">
    <source>
        <dbReference type="ARBA" id="ARBA00023204"/>
    </source>
</evidence>
<dbReference type="InterPro" id="IPR014001">
    <property type="entry name" value="Helicase_ATP-bd"/>
</dbReference>
<organism evidence="12 13">
    <name type="scientific">Pseudoglutamicibacter albus</name>
    <dbReference type="NCBI Taxonomy" id="98671"/>
    <lineage>
        <taxon>Bacteria</taxon>
        <taxon>Bacillati</taxon>
        <taxon>Actinomycetota</taxon>
        <taxon>Actinomycetes</taxon>
        <taxon>Micrococcales</taxon>
        <taxon>Micrococcaceae</taxon>
        <taxon>Pseudoglutamicibacter</taxon>
    </lineage>
</organism>
<dbReference type="GO" id="GO:0016787">
    <property type="term" value="F:hydrolase activity"/>
    <property type="evidence" value="ECO:0007669"/>
    <property type="project" value="UniProtKB-KW"/>
</dbReference>
<dbReference type="PROSITE" id="PS51192">
    <property type="entry name" value="HELICASE_ATP_BIND_1"/>
    <property type="match status" value="1"/>
</dbReference>
<dbReference type="CDD" id="cd18796">
    <property type="entry name" value="SF2_C_LHR"/>
    <property type="match status" value="1"/>
</dbReference>
<accession>A0ABU1YZG1</accession>
<evidence type="ECO:0000313" key="12">
    <source>
        <dbReference type="EMBL" id="MDR7292926.1"/>
    </source>
</evidence>
<feature type="region of interest" description="Disordered" evidence="9">
    <location>
        <begin position="992"/>
        <end position="1026"/>
    </location>
</feature>
<reference evidence="12" key="1">
    <citation type="submission" date="2023-07" db="EMBL/GenBank/DDBJ databases">
        <title>Sequencing the genomes of 1000 actinobacteria strains.</title>
        <authorList>
            <person name="Klenk H.-P."/>
        </authorList>
    </citation>
    <scope>NUCLEOTIDE SEQUENCE</scope>
    <source>
        <strain evidence="12">DSM 13068</strain>
    </source>
</reference>
<feature type="region of interest" description="Disordered" evidence="9">
    <location>
        <begin position="73"/>
        <end position="113"/>
    </location>
</feature>
<feature type="domain" description="Helicase ATP-binding" evidence="10">
    <location>
        <begin position="38"/>
        <end position="283"/>
    </location>
</feature>
<keyword evidence="3 12" id="KW-0378">Hydrolase</keyword>
<keyword evidence="7" id="KW-0234">DNA repair</keyword>
<keyword evidence="13" id="KW-1185">Reference proteome</keyword>
<proteinExistence type="predicted"/>
<dbReference type="InterPro" id="IPR011545">
    <property type="entry name" value="DEAD/DEAH_box_helicase_dom"/>
</dbReference>
<feature type="compositionally biased region" description="Basic and acidic residues" evidence="9">
    <location>
        <begin position="93"/>
        <end position="106"/>
    </location>
</feature>
<keyword evidence="6" id="KW-0238">DNA-binding</keyword>
<keyword evidence="1" id="KW-0547">Nucleotide-binding</keyword>
<dbReference type="Proteomes" id="UP001180715">
    <property type="component" value="Unassembled WGS sequence"/>
</dbReference>